<sequence length="150" mass="15318">MAALEIPVAAIRLDAPLRTGAEALTALAELLAPAAGRPAAQIAQALQEREGQGSTGIGHGVALPHARLEGLTEVAIAALRSARGLPFAAPDGEDVQLFIAVLVPRSAPTIHLETLSALAARLADAGLRERLRSTGDATDFQQQLIAAPAG</sequence>
<protein>
    <submittedName>
        <fullName evidence="2">PTS sugar transporter subunit IIA</fullName>
    </submittedName>
</protein>
<dbReference type="Pfam" id="PF00359">
    <property type="entry name" value="PTS_EIIA_2"/>
    <property type="match status" value="1"/>
</dbReference>
<dbReference type="SUPFAM" id="SSF55804">
    <property type="entry name" value="Phoshotransferase/anion transport protein"/>
    <property type="match status" value="1"/>
</dbReference>
<dbReference type="InterPro" id="IPR051541">
    <property type="entry name" value="PTS_SugarTrans_NitroReg"/>
</dbReference>
<name>A0A3M8QY09_9PROT</name>
<accession>A0A3M8QY09</accession>
<dbReference type="AlphaFoldDB" id="A0A3M8QY09"/>
<dbReference type="InterPro" id="IPR016152">
    <property type="entry name" value="PTrfase/Anion_transptr"/>
</dbReference>
<dbReference type="PANTHER" id="PTHR47738:SF1">
    <property type="entry name" value="NITROGEN REGULATORY PROTEIN"/>
    <property type="match status" value="1"/>
</dbReference>
<feature type="domain" description="PTS EIIA type-2" evidence="1">
    <location>
        <begin position="4"/>
        <end position="147"/>
    </location>
</feature>
<dbReference type="PROSITE" id="PS00372">
    <property type="entry name" value="PTS_EIIA_TYPE_2_HIS"/>
    <property type="match status" value="1"/>
</dbReference>
<dbReference type="CDD" id="cd00211">
    <property type="entry name" value="PTS_IIA_fru"/>
    <property type="match status" value="1"/>
</dbReference>
<dbReference type="RefSeq" id="WP_123104517.1">
    <property type="nucleotide sequence ID" value="NZ_CP127527.1"/>
</dbReference>
<keyword evidence="2" id="KW-0813">Transport</keyword>
<dbReference type="PROSITE" id="PS51094">
    <property type="entry name" value="PTS_EIIA_TYPE_2"/>
    <property type="match status" value="1"/>
</dbReference>
<comment type="caution">
    <text evidence="2">The sequence shown here is derived from an EMBL/GenBank/DDBJ whole genome shotgun (WGS) entry which is preliminary data.</text>
</comment>
<dbReference type="PANTHER" id="PTHR47738">
    <property type="entry name" value="PTS SYSTEM FRUCTOSE-LIKE EIIA COMPONENT-RELATED"/>
    <property type="match status" value="1"/>
</dbReference>
<dbReference type="Gene3D" id="3.40.930.10">
    <property type="entry name" value="Mannitol-specific EII, Chain A"/>
    <property type="match status" value="1"/>
</dbReference>
<dbReference type="EMBL" id="RIZI01000176">
    <property type="protein sequence ID" value="RNF60322.1"/>
    <property type="molecule type" value="Genomic_DNA"/>
</dbReference>
<evidence type="ECO:0000259" key="1">
    <source>
        <dbReference type="PROSITE" id="PS51094"/>
    </source>
</evidence>
<proteinExistence type="predicted"/>
<evidence type="ECO:0000313" key="2">
    <source>
        <dbReference type="EMBL" id="RNF60322.1"/>
    </source>
</evidence>
<reference evidence="2" key="1">
    <citation type="submission" date="2018-10" db="EMBL/GenBank/DDBJ databases">
        <title>Acidithiobacillus sulfuriphilus sp. nov.: an extremely acidophilic sulfur-oxidizing chemolithotroph isolated from a neutral pH environment.</title>
        <authorList>
            <person name="Falagan C."/>
            <person name="Moya-Beltran A."/>
            <person name="Quatrini R."/>
            <person name="Johnson D.B."/>
        </authorList>
    </citation>
    <scope>NUCLEOTIDE SEQUENCE [LARGE SCALE GENOMIC DNA]</scope>
    <source>
        <strain evidence="2">CJ-2</strain>
    </source>
</reference>
<dbReference type="GO" id="GO:0030295">
    <property type="term" value="F:protein kinase activator activity"/>
    <property type="evidence" value="ECO:0007669"/>
    <property type="project" value="TreeGrafter"/>
</dbReference>
<organism evidence="2">
    <name type="scientific">Acidithiobacillus sulfuriphilus</name>
    <dbReference type="NCBI Taxonomy" id="1867749"/>
    <lineage>
        <taxon>Bacteria</taxon>
        <taxon>Pseudomonadati</taxon>
        <taxon>Pseudomonadota</taxon>
        <taxon>Acidithiobacillia</taxon>
        <taxon>Acidithiobacillales</taxon>
        <taxon>Acidithiobacillaceae</taxon>
        <taxon>Acidithiobacillus</taxon>
    </lineage>
</organism>
<dbReference type="InterPro" id="IPR002178">
    <property type="entry name" value="PTS_EIIA_type-2_dom"/>
</dbReference>
<gene>
    <name evidence="2" type="ORF">EC580_09630</name>
</gene>
<keyword evidence="2" id="KW-0762">Sugar transport</keyword>
<dbReference type="OrthoDB" id="95460at2"/>